<dbReference type="Pfam" id="PF00313">
    <property type="entry name" value="CSD"/>
    <property type="match status" value="1"/>
</dbReference>
<dbReference type="GO" id="GO:0003729">
    <property type="term" value="F:mRNA binding"/>
    <property type="evidence" value="ECO:0007669"/>
    <property type="project" value="TreeGrafter"/>
</dbReference>
<dbReference type="InterPro" id="IPR012156">
    <property type="entry name" value="Cold_shock_CspA"/>
</dbReference>
<dbReference type="InterPro" id="IPR012340">
    <property type="entry name" value="NA-bd_OB-fold"/>
</dbReference>
<reference evidence="5 6" key="1">
    <citation type="submission" date="2020-08" db="EMBL/GenBank/DDBJ databases">
        <title>Genome sequence of Erysipelothrix inopinata DSM 15511T.</title>
        <authorList>
            <person name="Hyun D.-W."/>
            <person name="Bae J.-W."/>
        </authorList>
    </citation>
    <scope>NUCLEOTIDE SEQUENCE [LARGE SCALE GENOMIC DNA]</scope>
    <source>
        <strain evidence="5 6">DSM 15511</strain>
    </source>
</reference>
<dbReference type="PANTHER" id="PTHR46109:SF1">
    <property type="entry name" value="PROTEIN LIN-28 HOMOLOG"/>
    <property type="match status" value="1"/>
</dbReference>
<comment type="subcellular location">
    <subcellularLocation>
        <location evidence="1 3">Cytoplasm</location>
    </subcellularLocation>
</comment>
<evidence type="ECO:0000256" key="2">
    <source>
        <dbReference type="ARBA" id="ARBA00022490"/>
    </source>
</evidence>
<gene>
    <name evidence="5" type="ORF">H9L01_02005</name>
</gene>
<dbReference type="InterPro" id="IPR011129">
    <property type="entry name" value="CSD"/>
</dbReference>
<dbReference type="InterPro" id="IPR019844">
    <property type="entry name" value="CSD_CS"/>
</dbReference>
<keyword evidence="2" id="KW-0963">Cytoplasm</keyword>
<dbReference type="Proteomes" id="UP000515928">
    <property type="component" value="Chromosome"/>
</dbReference>
<evidence type="ECO:0000313" key="6">
    <source>
        <dbReference type="Proteomes" id="UP000515928"/>
    </source>
</evidence>
<evidence type="ECO:0000256" key="1">
    <source>
        <dbReference type="ARBA" id="ARBA00004496"/>
    </source>
</evidence>
<evidence type="ECO:0000256" key="3">
    <source>
        <dbReference type="RuleBase" id="RU000408"/>
    </source>
</evidence>
<evidence type="ECO:0000259" key="4">
    <source>
        <dbReference type="PROSITE" id="PS51857"/>
    </source>
</evidence>
<dbReference type="RefSeq" id="WP_187534338.1">
    <property type="nucleotide sequence ID" value="NZ_CBCSHU010000001.1"/>
</dbReference>
<dbReference type="GO" id="GO:0005737">
    <property type="term" value="C:cytoplasm"/>
    <property type="evidence" value="ECO:0007669"/>
    <property type="project" value="UniProtKB-SubCell"/>
</dbReference>
<dbReference type="InterPro" id="IPR051373">
    <property type="entry name" value="Lin-28_RNA-binding"/>
</dbReference>
<sequence length="65" mass="7566">MQGKVKKFNQNKGFGFITTTEDQDVFFHYSHLIMEGFKTIEEGTEVEFELIETERGVQAHNIVKI</sequence>
<keyword evidence="6" id="KW-1185">Reference proteome</keyword>
<proteinExistence type="predicted"/>
<accession>A0A7G9RZY7</accession>
<dbReference type="CDD" id="cd04458">
    <property type="entry name" value="CSP_CDS"/>
    <property type="match status" value="1"/>
</dbReference>
<dbReference type="PANTHER" id="PTHR46109">
    <property type="entry name" value="PROTEIN LIN-28"/>
    <property type="match status" value="1"/>
</dbReference>
<dbReference type="PRINTS" id="PR00050">
    <property type="entry name" value="COLDSHOCK"/>
</dbReference>
<feature type="domain" description="CSD" evidence="4">
    <location>
        <begin position="1"/>
        <end position="64"/>
    </location>
</feature>
<dbReference type="InterPro" id="IPR002059">
    <property type="entry name" value="CSP_DNA-bd"/>
</dbReference>
<dbReference type="SUPFAM" id="SSF50249">
    <property type="entry name" value="Nucleic acid-binding proteins"/>
    <property type="match status" value="1"/>
</dbReference>
<protein>
    <submittedName>
        <fullName evidence="5">Cold shock domain-containing protein</fullName>
    </submittedName>
</protein>
<dbReference type="PIRSF" id="PIRSF002599">
    <property type="entry name" value="Cold_shock_A"/>
    <property type="match status" value="1"/>
</dbReference>
<dbReference type="KEGG" id="eio:H9L01_02005"/>
<evidence type="ECO:0000313" key="5">
    <source>
        <dbReference type="EMBL" id="QNN61162.1"/>
    </source>
</evidence>
<dbReference type="AlphaFoldDB" id="A0A7G9RZY7"/>
<name>A0A7G9RZY7_9FIRM</name>
<organism evidence="5 6">
    <name type="scientific">Erysipelothrix inopinata</name>
    <dbReference type="NCBI Taxonomy" id="225084"/>
    <lineage>
        <taxon>Bacteria</taxon>
        <taxon>Bacillati</taxon>
        <taxon>Bacillota</taxon>
        <taxon>Erysipelotrichia</taxon>
        <taxon>Erysipelotrichales</taxon>
        <taxon>Erysipelotrichaceae</taxon>
        <taxon>Erysipelothrix</taxon>
    </lineage>
</organism>
<dbReference type="SMART" id="SM00357">
    <property type="entry name" value="CSP"/>
    <property type="match status" value="1"/>
</dbReference>
<dbReference type="GO" id="GO:0031054">
    <property type="term" value="P:pre-miRNA processing"/>
    <property type="evidence" value="ECO:0007669"/>
    <property type="project" value="TreeGrafter"/>
</dbReference>
<dbReference type="PROSITE" id="PS00352">
    <property type="entry name" value="CSD_1"/>
    <property type="match status" value="1"/>
</dbReference>
<dbReference type="EMBL" id="CP060715">
    <property type="protein sequence ID" value="QNN61162.1"/>
    <property type="molecule type" value="Genomic_DNA"/>
</dbReference>
<dbReference type="PROSITE" id="PS51857">
    <property type="entry name" value="CSD_2"/>
    <property type="match status" value="1"/>
</dbReference>
<dbReference type="Gene3D" id="2.40.50.140">
    <property type="entry name" value="Nucleic acid-binding proteins"/>
    <property type="match status" value="1"/>
</dbReference>